<dbReference type="EMBL" id="JBAWTH010000146">
    <property type="protein sequence ID" value="KAL2274892.1"/>
    <property type="molecule type" value="Genomic_DNA"/>
</dbReference>
<evidence type="ECO:0000259" key="2">
    <source>
        <dbReference type="Pfam" id="PF04909"/>
    </source>
</evidence>
<feature type="region of interest" description="Disordered" evidence="1">
    <location>
        <begin position="13"/>
        <end position="55"/>
    </location>
</feature>
<dbReference type="PANTHER" id="PTHR35563">
    <property type="entry name" value="BARREL METAL-DEPENDENT HYDROLASE, PUTATIVE (AFU_ORTHOLOGUE AFUA_1G16240)-RELATED"/>
    <property type="match status" value="1"/>
</dbReference>
<proteinExistence type="predicted"/>
<evidence type="ECO:0000256" key="1">
    <source>
        <dbReference type="SAM" id="MobiDB-lite"/>
    </source>
</evidence>
<dbReference type="SUPFAM" id="SSF51556">
    <property type="entry name" value="Metallo-dependent hydrolases"/>
    <property type="match status" value="1"/>
</dbReference>
<dbReference type="InterPro" id="IPR032466">
    <property type="entry name" value="Metal_Hydrolase"/>
</dbReference>
<comment type="caution">
    <text evidence="3">The sequence shown here is derived from an EMBL/GenBank/DDBJ whole genome shotgun (WGS) entry which is preliminary data.</text>
</comment>
<dbReference type="Proteomes" id="UP001600888">
    <property type="component" value="Unassembled WGS sequence"/>
</dbReference>
<dbReference type="PANTHER" id="PTHR35563:SF2">
    <property type="entry name" value="BARREL METAL-DEPENDENT HYDROLASE, PUTATIVE (AFU_ORTHOLOGUE AFUA_1G16240)-RELATED"/>
    <property type="match status" value="1"/>
</dbReference>
<sequence length="346" mass="38574">MAALLRHRFPAGVLDKRPSSPRSRPLSPCPSLIDINDKATSSHKEDSRGSTPEYLQPPLRIPVGSWDSHMHVIIPDRYPLSSAAVYKPSPFTVSQAIDFETSIGASHLVIVQPSIYGNENSCLLDALRAFGPTRARGVVAFDPAATPSSTLREWHRLGVRGVRLNLRSTEHTMDHAEMESVLRSYADAVRPLNWVIQLYIPLEMVKILEQVMPTLGVRVVIDHMGSPDLSSLPSKASSLSSRLDPYSLNGFSSLIRLLQAGDTYVKLSAPYRLGRGRDYIRDIDAVARELIRVAGQTRAVFASDWPHTRFEGLDIRPWIDHVLSWCGGSQHLAERIFRNNAEELWA</sequence>
<dbReference type="Pfam" id="PF04909">
    <property type="entry name" value="Amidohydro_2"/>
    <property type="match status" value="1"/>
</dbReference>
<accession>A0ABR4DXJ9</accession>
<keyword evidence="4" id="KW-1185">Reference proteome</keyword>
<gene>
    <name evidence="3" type="ORF">FJTKL_02634</name>
</gene>
<dbReference type="InterPro" id="IPR052358">
    <property type="entry name" value="Aro_Compnd_Degr_Hydrolases"/>
</dbReference>
<dbReference type="Gene3D" id="3.20.20.140">
    <property type="entry name" value="Metal-dependent hydrolases"/>
    <property type="match status" value="1"/>
</dbReference>
<evidence type="ECO:0000313" key="4">
    <source>
        <dbReference type="Proteomes" id="UP001600888"/>
    </source>
</evidence>
<reference evidence="3 4" key="1">
    <citation type="submission" date="2024-03" db="EMBL/GenBank/DDBJ databases">
        <title>A high-quality draft genome sequence of Diaporthe vaccinii, a causative agent of upright dieback and viscid rot disease in cranberry plants.</title>
        <authorList>
            <person name="Sarrasin M."/>
            <person name="Lang B.F."/>
            <person name="Burger G."/>
        </authorList>
    </citation>
    <scope>NUCLEOTIDE SEQUENCE [LARGE SCALE GENOMIC DNA]</scope>
    <source>
        <strain evidence="3 4">IS7</strain>
    </source>
</reference>
<feature type="compositionally biased region" description="Basic and acidic residues" evidence="1">
    <location>
        <begin position="35"/>
        <end position="48"/>
    </location>
</feature>
<feature type="domain" description="Amidohydrolase-related" evidence="2">
    <location>
        <begin position="66"/>
        <end position="345"/>
    </location>
</feature>
<organism evidence="3 4">
    <name type="scientific">Diaporthe vaccinii</name>
    <dbReference type="NCBI Taxonomy" id="105482"/>
    <lineage>
        <taxon>Eukaryota</taxon>
        <taxon>Fungi</taxon>
        <taxon>Dikarya</taxon>
        <taxon>Ascomycota</taxon>
        <taxon>Pezizomycotina</taxon>
        <taxon>Sordariomycetes</taxon>
        <taxon>Sordariomycetidae</taxon>
        <taxon>Diaporthales</taxon>
        <taxon>Diaporthaceae</taxon>
        <taxon>Diaporthe</taxon>
        <taxon>Diaporthe eres species complex</taxon>
    </lineage>
</organism>
<protein>
    <recommendedName>
        <fullName evidence="2">Amidohydrolase-related domain-containing protein</fullName>
    </recommendedName>
</protein>
<dbReference type="InterPro" id="IPR006680">
    <property type="entry name" value="Amidohydro-rel"/>
</dbReference>
<name>A0ABR4DXJ9_9PEZI</name>
<evidence type="ECO:0000313" key="3">
    <source>
        <dbReference type="EMBL" id="KAL2274892.1"/>
    </source>
</evidence>
<feature type="compositionally biased region" description="Low complexity" evidence="1">
    <location>
        <begin position="20"/>
        <end position="32"/>
    </location>
</feature>